<dbReference type="Gene3D" id="3.40.50.720">
    <property type="entry name" value="NAD(P)-binding Rossmann-like Domain"/>
    <property type="match status" value="1"/>
</dbReference>
<dbReference type="PRINTS" id="PR00081">
    <property type="entry name" value="GDHRDH"/>
</dbReference>
<evidence type="ECO:0000256" key="2">
    <source>
        <dbReference type="ARBA" id="ARBA00022857"/>
    </source>
</evidence>
<comment type="similarity">
    <text evidence="1 4">Belongs to the short-chain dehydrogenases/reductases (SDR) family.</text>
</comment>
<evidence type="ECO:0000256" key="1">
    <source>
        <dbReference type="ARBA" id="ARBA00006484"/>
    </source>
</evidence>
<proteinExistence type="inferred from homology"/>
<organism evidence="5">
    <name type="scientific">Phaffia rhodozyma</name>
    <name type="common">Yeast</name>
    <name type="synonym">Xanthophyllomyces dendrorhous</name>
    <dbReference type="NCBI Taxonomy" id="264483"/>
    <lineage>
        <taxon>Eukaryota</taxon>
        <taxon>Fungi</taxon>
        <taxon>Dikarya</taxon>
        <taxon>Basidiomycota</taxon>
        <taxon>Agaricomycotina</taxon>
        <taxon>Tremellomycetes</taxon>
        <taxon>Cystofilobasidiales</taxon>
        <taxon>Mrakiaceae</taxon>
        <taxon>Phaffia</taxon>
    </lineage>
</organism>
<dbReference type="PANTHER" id="PTHR43669:SF3">
    <property type="entry name" value="ALCOHOL DEHYDROGENASE, PUTATIVE (AFU_ORTHOLOGUE AFUA_3G03445)-RELATED"/>
    <property type="match status" value="1"/>
</dbReference>
<dbReference type="InterPro" id="IPR002347">
    <property type="entry name" value="SDR_fam"/>
</dbReference>
<dbReference type="AlphaFoldDB" id="A0A0F7SHY6"/>
<evidence type="ECO:0000313" key="5">
    <source>
        <dbReference type="EMBL" id="CDZ98581.1"/>
    </source>
</evidence>
<evidence type="ECO:0000256" key="4">
    <source>
        <dbReference type="RuleBase" id="RU000363"/>
    </source>
</evidence>
<accession>A0A0F7SHY6</accession>
<dbReference type="FunFam" id="3.40.50.720:FF:000084">
    <property type="entry name" value="Short-chain dehydrogenase reductase"/>
    <property type="match status" value="1"/>
</dbReference>
<sequence>MSTDPRVIIVTGASSGIGRATSIALSKAGFQVVLVGRRQEELEVTKESCPEKSVIVAADVSSEEGVKLVFKKSVEAFGRVDAIFNNAGCDSSKHIIEDLPLSEFDKVFALNVRGAFMMTQEAVRQMKAQSPQGGRIINNGSISAYAPRPDSAPYTMSKHAILGLTKCTQLDGRPFNIACSQIDIGNAVTSLGNTNAPKIQASGHQLVEPAFPVDQVANAVVYMASLPLGTNVANMTIMATNMPFIGRG</sequence>
<keyword evidence="3" id="KW-0560">Oxidoreductase</keyword>
<dbReference type="Pfam" id="PF00106">
    <property type="entry name" value="adh_short"/>
    <property type="match status" value="1"/>
</dbReference>
<dbReference type="EMBL" id="LN483345">
    <property type="protein sequence ID" value="CDZ98581.1"/>
    <property type="molecule type" value="Genomic_DNA"/>
</dbReference>
<dbReference type="InterPro" id="IPR020904">
    <property type="entry name" value="Sc_DH/Rdtase_CS"/>
</dbReference>
<dbReference type="SUPFAM" id="SSF51735">
    <property type="entry name" value="NAD(P)-binding Rossmann-fold domains"/>
    <property type="match status" value="1"/>
</dbReference>
<dbReference type="GO" id="GO:0016491">
    <property type="term" value="F:oxidoreductase activity"/>
    <property type="evidence" value="ECO:0007669"/>
    <property type="project" value="UniProtKB-KW"/>
</dbReference>
<dbReference type="CDD" id="cd05233">
    <property type="entry name" value="SDR_c"/>
    <property type="match status" value="1"/>
</dbReference>
<dbReference type="InterPro" id="IPR036291">
    <property type="entry name" value="NAD(P)-bd_dom_sf"/>
</dbReference>
<name>A0A0F7SHY6_PHARH</name>
<dbReference type="PANTHER" id="PTHR43669">
    <property type="entry name" value="5-KETO-D-GLUCONATE 5-REDUCTASE"/>
    <property type="match status" value="1"/>
</dbReference>
<keyword evidence="2" id="KW-0521">NADP</keyword>
<dbReference type="PROSITE" id="PS00061">
    <property type="entry name" value="ADH_SHORT"/>
    <property type="match status" value="1"/>
</dbReference>
<dbReference type="PRINTS" id="PR00080">
    <property type="entry name" value="SDRFAMILY"/>
</dbReference>
<reference evidence="5" key="1">
    <citation type="submission" date="2014-08" db="EMBL/GenBank/DDBJ databases">
        <authorList>
            <person name="Sharma Rahul"/>
            <person name="Thines Marco"/>
        </authorList>
    </citation>
    <scope>NUCLEOTIDE SEQUENCE</scope>
</reference>
<protein>
    <submittedName>
        <fullName evidence="5">Reductases with broad range of substrate specificities</fullName>
    </submittedName>
</protein>
<evidence type="ECO:0000256" key="3">
    <source>
        <dbReference type="ARBA" id="ARBA00023002"/>
    </source>
</evidence>